<dbReference type="EMBL" id="PFFO01000082">
    <property type="protein sequence ID" value="PIW07924.1"/>
    <property type="molecule type" value="Genomic_DNA"/>
</dbReference>
<proteinExistence type="predicted"/>
<evidence type="ECO:0000313" key="3">
    <source>
        <dbReference type="Proteomes" id="UP000230556"/>
    </source>
</evidence>
<reference evidence="3" key="1">
    <citation type="submission" date="2017-09" db="EMBL/GenBank/DDBJ databases">
        <title>Depth-based differentiation of microbial function through sediment-hosted aquifers and enrichment of novel symbionts in the deep terrestrial subsurface.</title>
        <authorList>
            <person name="Probst A.J."/>
            <person name="Ladd B."/>
            <person name="Jarett J.K."/>
            <person name="Geller-Mcgrath D.E."/>
            <person name="Sieber C.M.K."/>
            <person name="Emerson J.B."/>
            <person name="Anantharaman K."/>
            <person name="Thomas B.C."/>
            <person name="Malmstrom R."/>
            <person name="Stieglmeier M."/>
            <person name="Klingl A."/>
            <person name="Woyke T."/>
            <person name="Ryan C.M."/>
            <person name="Banfield J.F."/>
        </authorList>
    </citation>
    <scope>NUCLEOTIDE SEQUENCE [LARGE SCALE GENOMIC DNA]</scope>
</reference>
<organism evidence="2 3">
    <name type="scientific">Candidatus Collierbacteria bacterium CG17_big_fil_post_rev_8_21_14_2_50_45_7</name>
    <dbReference type="NCBI Taxonomy" id="1974536"/>
    <lineage>
        <taxon>Bacteria</taxon>
        <taxon>Candidatus Collieribacteriota</taxon>
    </lineage>
</organism>
<gene>
    <name evidence="2" type="ORF">COW38_01840</name>
</gene>
<protein>
    <submittedName>
        <fullName evidence="2">Uncharacterized protein</fullName>
    </submittedName>
</protein>
<feature type="non-terminal residue" evidence="2">
    <location>
        <position position="60"/>
    </location>
</feature>
<keyword evidence="1" id="KW-0812">Transmembrane</keyword>
<name>A0A2M7FR59_9BACT</name>
<keyword evidence="1" id="KW-0472">Membrane</keyword>
<accession>A0A2M7FR59</accession>
<dbReference type="AlphaFoldDB" id="A0A2M7FR59"/>
<keyword evidence="1" id="KW-1133">Transmembrane helix</keyword>
<evidence type="ECO:0000313" key="2">
    <source>
        <dbReference type="EMBL" id="PIW07924.1"/>
    </source>
</evidence>
<comment type="caution">
    <text evidence="2">The sequence shown here is derived from an EMBL/GenBank/DDBJ whole genome shotgun (WGS) entry which is preliminary data.</text>
</comment>
<feature type="transmembrane region" description="Helical" evidence="1">
    <location>
        <begin position="27"/>
        <end position="46"/>
    </location>
</feature>
<sequence length="60" mass="7390">MTLPGWQFLAAIGLVELQNKKFKYLKFVYRLLIIEIIIFLFTYFLWYPKAFAKDWQYGYK</sequence>
<dbReference type="Proteomes" id="UP000230556">
    <property type="component" value="Unassembled WGS sequence"/>
</dbReference>
<evidence type="ECO:0000256" key="1">
    <source>
        <dbReference type="SAM" id="Phobius"/>
    </source>
</evidence>